<name>A0A0N5BTM3_STREA</name>
<accession>A0A0N5BTM3</accession>
<dbReference type="WBParaSite" id="SPAL_0000920350.1">
    <property type="protein sequence ID" value="SPAL_0000920350.1"/>
    <property type="gene ID" value="SPAL_0000920350"/>
</dbReference>
<evidence type="ECO:0000313" key="2">
    <source>
        <dbReference type="WBParaSite" id="SPAL_0000920350.1"/>
    </source>
</evidence>
<dbReference type="Proteomes" id="UP000046392">
    <property type="component" value="Unplaced"/>
</dbReference>
<protein>
    <submittedName>
        <fullName evidence="2">Secreted protein</fullName>
    </submittedName>
</protein>
<dbReference type="AlphaFoldDB" id="A0A0N5BTM3"/>
<reference evidence="2" key="1">
    <citation type="submission" date="2017-02" db="UniProtKB">
        <authorList>
            <consortium name="WormBaseParasite"/>
        </authorList>
    </citation>
    <scope>IDENTIFICATION</scope>
</reference>
<proteinExistence type="predicted"/>
<keyword evidence="1" id="KW-1185">Reference proteome</keyword>
<evidence type="ECO:0000313" key="1">
    <source>
        <dbReference type="Proteomes" id="UP000046392"/>
    </source>
</evidence>
<sequence>MIYTFLFFFCSFMMKYNLYFHANLLVFSCTQFPCYCNSAVAIVNIYNLDEIDIYYHDKKLIPTSTIQPFED</sequence>
<organism evidence="1 2">
    <name type="scientific">Strongyloides papillosus</name>
    <name type="common">Intestinal threadworm</name>
    <dbReference type="NCBI Taxonomy" id="174720"/>
    <lineage>
        <taxon>Eukaryota</taxon>
        <taxon>Metazoa</taxon>
        <taxon>Ecdysozoa</taxon>
        <taxon>Nematoda</taxon>
        <taxon>Chromadorea</taxon>
        <taxon>Rhabditida</taxon>
        <taxon>Tylenchina</taxon>
        <taxon>Panagrolaimomorpha</taxon>
        <taxon>Strongyloidoidea</taxon>
        <taxon>Strongyloididae</taxon>
        <taxon>Strongyloides</taxon>
    </lineage>
</organism>